<dbReference type="Proteomes" id="UP000076532">
    <property type="component" value="Unassembled WGS sequence"/>
</dbReference>
<proteinExistence type="predicted"/>
<protein>
    <submittedName>
        <fullName evidence="2">Uncharacterized protein</fullName>
    </submittedName>
</protein>
<dbReference type="EMBL" id="KV417641">
    <property type="protein sequence ID" value="KZP12866.1"/>
    <property type="molecule type" value="Genomic_DNA"/>
</dbReference>
<name>A0A167UAR2_9AGAM</name>
<keyword evidence="1" id="KW-0472">Membrane</keyword>
<dbReference type="AlphaFoldDB" id="A0A167UAR2"/>
<gene>
    <name evidence="3" type="ORF">FIBSPDRAFT_869852</name>
    <name evidence="2" type="ORF">FIBSPDRAFT_879160</name>
</gene>
<sequence length="89" mass="9864">MHSSLSSLDAQDYYWFASGLLLSQGPCFPVSLVRSFLTVTIGCHLTIYYLSLPLSPSTYRLSLPANWAHSLHTAQVYRAISTREPCLAA</sequence>
<feature type="transmembrane region" description="Helical" evidence="1">
    <location>
        <begin position="32"/>
        <end position="50"/>
    </location>
</feature>
<evidence type="ECO:0000256" key="1">
    <source>
        <dbReference type="SAM" id="Phobius"/>
    </source>
</evidence>
<keyword evidence="1" id="KW-1133">Transmembrane helix</keyword>
<evidence type="ECO:0000313" key="3">
    <source>
        <dbReference type="EMBL" id="KZP12866.1"/>
    </source>
</evidence>
<evidence type="ECO:0000313" key="2">
    <source>
        <dbReference type="EMBL" id="KZP03759.1"/>
    </source>
</evidence>
<keyword evidence="1" id="KW-0812">Transmembrane</keyword>
<keyword evidence="4" id="KW-1185">Reference proteome</keyword>
<reference evidence="2 4" key="1">
    <citation type="journal article" date="2016" name="Mol. Biol. Evol.">
        <title>Comparative Genomics of Early-Diverging Mushroom-Forming Fungi Provides Insights into the Origins of Lignocellulose Decay Capabilities.</title>
        <authorList>
            <person name="Nagy L.G."/>
            <person name="Riley R."/>
            <person name="Tritt A."/>
            <person name="Adam C."/>
            <person name="Daum C."/>
            <person name="Floudas D."/>
            <person name="Sun H."/>
            <person name="Yadav J.S."/>
            <person name="Pangilinan J."/>
            <person name="Larsson K.H."/>
            <person name="Matsuura K."/>
            <person name="Barry K."/>
            <person name="Labutti K."/>
            <person name="Kuo R."/>
            <person name="Ohm R.A."/>
            <person name="Bhattacharya S.S."/>
            <person name="Shirouzu T."/>
            <person name="Yoshinaga Y."/>
            <person name="Martin F.M."/>
            <person name="Grigoriev I.V."/>
            <person name="Hibbett D.S."/>
        </authorList>
    </citation>
    <scope>NUCLEOTIDE SEQUENCE [LARGE SCALE GENOMIC DNA]</scope>
    <source>
        <strain evidence="2 4">CBS 109695</strain>
    </source>
</reference>
<dbReference type="EMBL" id="KV418007">
    <property type="protein sequence ID" value="KZP03759.1"/>
    <property type="molecule type" value="Genomic_DNA"/>
</dbReference>
<organism evidence="2 4">
    <name type="scientific">Athelia psychrophila</name>
    <dbReference type="NCBI Taxonomy" id="1759441"/>
    <lineage>
        <taxon>Eukaryota</taxon>
        <taxon>Fungi</taxon>
        <taxon>Dikarya</taxon>
        <taxon>Basidiomycota</taxon>
        <taxon>Agaricomycotina</taxon>
        <taxon>Agaricomycetes</taxon>
        <taxon>Agaricomycetidae</taxon>
        <taxon>Atheliales</taxon>
        <taxon>Atheliaceae</taxon>
        <taxon>Athelia</taxon>
    </lineage>
</organism>
<accession>A0A167UAR2</accession>
<evidence type="ECO:0000313" key="4">
    <source>
        <dbReference type="Proteomes" id="UP000076532"/>
    </source>
</evidence>